<dbReference type="InParanoid" id="A0A177CFH7"/>
<dbReference type="RefSeq" id="XP_018035835.1">
    <property type="nucleotide sequence ID" value="XM_018187177.1"/>
</dbReference>
<dbReference type="AlphaFoldDB" id="A0A177CFH7"/>
<keyword evidence="3" id="KW-1185">Reference proteome</keyword>
<gene>
    <name evidence="2" type="ORF">CC84DRAFT_723456</name>
</gene>
<dbReference type="Proteomes" id="UP000077069">
    <property type="component" value="Unassembled WGS sequence"/>
</dbReference>
<sequence>MTALALMVAVLVILVVALATELRANVGFTRAILMSLMSFAPILINIVKQWTLLELVIGVIGRLESFNKAVRTENGNSVTQQLPEDWP</sequence>
<dbReference type="EMBL" id="KV441552">
    <property type="protein sequence ID" value="OAG05470.1"/>
    <property type="molecule type" value="Genomic_DNA"/>
</dbReference>
<protein>
    <recommendedName>
        <fullName evidence="4">ABC transmembrane type-1 domain-containing protein</fullName>
    </recommendedName>
</protein>
<feature type="chain" id="PRO_5008058135" description="ABC transmembrane type-1 domain-containing protein" evidence="1">
    <location>
        <begin position="20"/>
        <end position="87"/>
    </location>
</feature>
<feature type="signal peptide" evidence="1">
    <location>
        <begin position="1"/>
        <end position="19"/>
    </location>
</feature>
<reference evidence="2 3" key="1">
    <citation type="submission" date="2016-05" db="EMBL/GenBank/DDBJ databases">
        <title>Comparative analysis of secretome profiles of manganese(II)-oxidizing ascomycete fungi.</title>
        <authorList>
            <consortium name="DOE Joint Genome Institute"/>
            <person name="Zeiner C.A."/>
            <person name="Purvine S.O."/>
            <person name="Zink E.M."/>
            <person name="Wu S."/>
            <person name="Pasa-Tolic L."/>
            <person name="Chaput D.L."/>
            <person name="Haridas S."/>
            <person name="Grigoriev I.V."/>
            <person name="Santelli C.M."/>
            <person name="Hansel C.M."/>
        </authorList>
    </citation>
    <scope>NUCLEOTIDE SEQUENCE [LARGE SCALE GENOMIC DNA]</scope>
    <source>
        <strain evidence="2 3">AP3s5-JAC2a</strain>
    </source>
</reference>
<proteinExistence type="predicted"/>
<evidence type="ECO:0000256" key="1">
    <source>
        <dbReference type="SAM" id="SignalP"/>
    </source>
</evidence>
<evidence type="ECO:0000313" key="3">
    <source>
        <dbReference type="Proteomes" id="UP000077069"/>
    </source>
</evidence>
<evidence type="ECO:0008006" key="4">
    <source>
        <dbReference type="Google" id="ProtNLM"/>
    </source>
</evidence>
<accession>A0A177CFH7</accession>
<keyword evidence="1" id="KW-0732">Signal</keyword>
<name>A0A177CFH7_9PLEO</name>
<dbReference type="GeneID" id="28770663"/>
<organism evidence="2 3">
    <name type="scientific">Paraphaeosphaeria sporulosa</name>
    <dbReference type="NCBI Taxonomy" id="1460663"/>
    <lineage>
        <taxon>Eukaryota</taxon>
        <taxon>Fungi</taxon>
        <taxon>Dikarya</taxon>
        <taxon>Ascomycota</taxon>
        <taxon>Pezizomycotina</taxon>
        <taxon>Dothideomycetes</taxon>
        <taxon>Pleosporomycetidae</taxon>
        <taxon>Pleosporales</taxon>
        <taxon>Massarineae</taxon>
        <taxon>Didymosphaeriaceae</taxon>
        <taxon>Paraphaeosphaeria</taxon>
    </lineage>
</organism>
<evidence type="ECO:0000313" key="2">
    <source>
        <dbReference type="EMBL" id="OAG05470.1"/>
    </source>
</evidence>
<dbReference type="STRING" id="1460663.A0A177CFH7"/>